<dbReference type="RefSeq" id="WP_379942379.1">
    <property type="nucleotide sequence ID" value="NZ_JBHTIB010000012.1"/>
</dbReference>
<comment type="caution">
    <text evidence="3">The sequence shown here is derived from an EMBL/GenBank/DDBJ whole genome shotgun (WGS) entry which is preliminary data.</text>
</comment>
<dbReference type="Proteomes" id="UP001597011">
    <property type="component" value="Unassembled WGS sequence"/>
</dbReference>
<feature type="region of interest" description="Disordered" evidence="1">
    <location>
        <begin position="119"/>
        <end position="161"/>
    </location>
</feature>
<keyword evidence="4" id="KW-1185">Reference proteome</keyword>
<dbReference type="EMBL" id="JBHTIB010000012">
    <property type="protein sequence ID" value="MFD0836384.1"/>
    <property type="molecule type" value="Genomic_DNA"/>
</dbReference>
<gene>
    <name evidence="3" type="ORF">ACFQ0I_11440</name>
</gene>
<reference evidence="4" key="1">
    <citation type="journal article" date="2019" name="Int. J. Syst. Evol. Microbiol.">
        <title>The Global Catalogue of Microorganisms (GCM) 10K type strain sequencing project: providing services to taxonomists for standard genome sequencing and annotation.</title>
        <authorList>
            <consortium name="The Broad Institute Genomics Platform"/>
            <consortium name="The Broad Institute Genome Sequencing Center for Infectious Disease"/>
            <person name="Wu L."/>
            <person name="Ma J."/>
        </authorList>
    </citation>
    <scope>NUCLEOTIDE SEQUENCE [LARGE SCALE GENOMIC DNA]</scope>
    <source>
        <strain evidence="4">CCUG 60529</strain>
    </source>
</reference>
<proteinExistence type="predicted"/>
<sequence length="221" mass="24227">MKQIFAIVFVLGISLTHAQPGGGGGMGGMQQGGGMGQRGGMQQQQVEMPEFNAAQVAGIFKYDADEAIKKIKIKKDKNLIQNVSRAIRTYNIKMDEIALLNKDNFDTLNVYVNTTLKSKRGQKGSQQTASNNDSRRGSDDKNNDPKELINAKIDPAKAEVTKQEQQLNKTLEALLNKKQYAKWIKYQEKVKEEKQPKTPSNATQDGQRGGGMGGPPGGGMR</sequence>
<organism evidence="3 4">
    <name type="scientific">Mariniflexile aquimaris</name>
    <dbReference type="NCBI Taxonomy" id="881009"/>
    <lineage>
        <taxon>Bacteria</taxon>
        <taxon>Pseudomonadati</taxon>
        <taxon>Bacteroidota</taxon>
        <taxon>Flavobacteriia</taxon>
        <taxon>Flavobacteriales</taxon>
        <taxon>Flavobacteriaceae</taxon>
        <taxon>Mariniflexile</taxon>
    </lineage>
</organism>
<feature type="compositionally biased region" description="Basic and acidic residues" evidence="1">
    <location>
        <begin position="133"/>
        <end position="161"/>
    </location>
</feature>
<feature type="region of interest" description="Disordered" evidence="1">
    <location>
        <begin position="22"/>
        <end position="42"/>
    </location>
</feature>
<feature type="region of interest" description="Disordered" evidence="1">
    <location>
        <begin position="190"/>
        <end position="221"/>
    </location>
</feature>
<protein>
    <submittedName>
        <fullName evidence="3">Uncharacterized protein</fullName>
    </submittedName>
</protein>
<name>A0ABW3BV15_9FLAO</name>
<keyword evidence="2" id="KW-0732">Signal</keyword>
<evidence type="ECO:0000313" key="4">
    <source>
        <dbReference type="Proteomes" id="UP001597011"/>
    </source>
</evidence>
<feature type="compositionally biased region" description="Gly residues" evidence="1">
    <location>
        <begin position="207"/>
        <end position="221"/>
    </location>
</feature>
<feature type="compositionally biased region" description="Gly residues" evidence="1">
    <location>
        <begin position="22"/>
        <end position="39"/>
    </location>
</feature>
<evidence type="ECO:0000256" key="2">
    <source>
        <dbReference type="SAM" id="SignalP"/>
    </source>
</evidence>
<accession>A0ABW3BV15</accession>
<feature type="signal peptide" evidence="2">
    <location>
        <begin position="1"/>
        <end position="18"/>
    </location>
</feature>
<evidence type="ECO:0000313" key="3">
    <source>
        <dbReference type="EMBL" id="MFD0836384.1"/>
    </source>
</evidence>
<evidence type="ECO:0000256" key="1">
    <source>
        <dbReference type="SAM" id="MobiDB-lite"/>
    </source>
</evidence>
<feature type="chain" id="PRO_5047383266" evidence="2">
    <location>
        <begin position="19"/>
        <end position="221"/>
    </location>
</feature>
<feature type="compositionally biased region" description="Polar residues" evidence="1">
    <location>
        <begin position="197"/>
        <end position="206"/>
    </location>
</feature>
<feature type="compositionally biased region" description="Polar residues" evidence="1">
    <location>
        <begin position="123"/>
        <end position="132"/>
    </location>
</feature>